<dbReference type="InterPro" id="IPR011701">
    <property type="entry name" value="MFS"/>
</dbReference>
<evidence type="ECO:0000256" key="3">
    <source>
        <dbReference type="ARBA" id="ARBA00022989"/>
    </source>
</evidence>
<evidence type="ECO:0000313" key="7">
    <source>
        <dbReference type="EMBL" id="ONH22155.1"/>
    </source>
</evidence>
<keyword evidence="3 5" id="KW-1133">Transmembrane helix</keyword>
<dbReference type="InterPro" id="IPR036259">
    <property type="entry name" value="MFS_trans_sf"/>
</dbReference>
<feature type="transmembrane region" description="Helical" evidence="5">
    <location>
        <begin position="371"/>
        <end position="394"/>
    </location>
</feature>
<dbReference type="EMBL" id="MOMC01000118">
    <property type="protein sequence ID" value="ONH22155.1"/>
    <property type="molecule type" value="Genomic_DNA"/>
</dbReference>
<evidence type="ECO:0000256" key="1">
    <source>
        <dbReference type="ARBA" id="ARBA00004651"/>
    </source>
</evidence>
<reference evidence="8" key="1">
    <citation type="submission" date="2016-10" db="EMBL/GenBank/DDBJ databases">
        <title>Frankia sp. NRRL B-16386 Genome sequencing.</title>
        <authorList>
            <person name="Ghodhbane-Gtari F."/>
            <person name="Swanson E."/>
            <person name="Gueddou A."/>
            <person name="Hezbri K."/>
            <person name="Ktari K."/>
            <person name="Nouioui I."/>
            <person name="Morris K."/>
            <person name="Simpson S."/>
            <person name="Abebe-Akele F."/>
            <person name="Thomas K."/>
            <person name="Gtari M."/>
            <person name="Tisa L.S."/>
        </authorList>
    </citation>
    <scope>NUCLEOTIDE SEQUENCE [LARGE SCALE GENOMIC DNA]</scope>
    <source>
        <strain evidence="8">NRRL B-16386</strain>
    </source>
</reference>
<dbReference type="Gene3D" id="1.20.1250.20">
    <property type="entry name" value="MFS general substrate transporter like domains"/>
    <property type="match status" value="1"/>
</dbReference>
<feature type="transmembrane region" description="Helical" evidence="5">
    <location>
        <begin position="12"/>
        <end position="34"/>
    </location>
</feature>
<feature type="transmembrane region" description="Helical" evidence="5">
    <location>
        <begin position="223"/>
        <end position="244"/>
    </location>
</feature>
<keyword evidence="4 5" id="KW-0472">Membrane</keyword>
<dbReference type="PROSITE" id="PS50850">
    <property type="entry name" value="MFS"/>
    <property type="match status" value="1"/>
</dbReference>
<dbReference type="GO" id="GO:0005886">
    <property type="term" value="C:plasma membrane"/>
    <property type="evidence" value="ECO:0007669"/>
    <property type="project" value="UniProtKB-SubCell"/>
</dbReference>
<dbReference type="PANTHER" id="PTHR23530">
    <property type="entry name" value="TRANSPORT PROTEIN-RELATED"/>
    <property type="match status" value="1"/>
</dbReference>
<feature type="transmembrane region" description="Helical" evidence="5">
    <location>
        <begin position="98"/>
        <end position="122"/>
    </location>
</feature>
<comment type="subcellular location">
    <subcellularLocation>
        <location evidence="1">Cell membrane</location>
        <topology evidence="1">Multi-pass membrane protein</topology>
    </subcellularLocation>
</comment>
<proteinExistence type="predicted"/>
<protein>
    <recommendedName>
        <fullName evidence="6">Major facilitator superfamily (MFS) profile domain-containing protein</fullName>
    </recommendedName>
</protein>
<feature type="transmembrane region" description="Helical" evidence="5">
    <location>
        <begin position="345"/>
        <end position="365"/>
    </location>
</feature>
<feature type="transmembrane region" description="Helical" evidence="5">
    <location>
        <begin position="256"/>
        <end position="277"/>
    </location>
</feature>
<comment type="caution">
    <text evidence="7">The sequence shown here is derived from an EMBL/GenBank/DDBJ whole genome shotgun (WGS) entry which is preliminary data.</text>
</comment>
<keyword evidence="2 5" id="KW-0812">Transmembrane</keyword>
<evidence type="ECO:0000256" key="2">
    <source>
        <dbReference type="ARBA" id="ARBA00022692"/>
    </source>
</evidence>
<evidence type="ECO:0000256" key="4">
    <source>
        <dbReference type="ARBA" id="ARBA00023136"/>
    </source>
</evidence>
<evidence type="ECO:0000256" key="5">
    <source>
        <dbReference type="SAM" id="Phobius"/>
    </source>
</evidence>
<accession>A0A1V2HZI9</accession>
<dbReference type="OrthoDB" id="350307at2"/>
<dbReference type="InterPro" id="IPR020846">
    <property type="entry name" value="MFS_dom"/>
</dbReference>
<dbReference type="RefSeq" id="WP_076822707.1">
    <property type="nucleotide sequence ID" value="NZ_MOMC01000118.1"/>
</dbReference>
<feature type="transmembrane region" description="Helical" evidence="5">
    <location>
        <begin position="46"/>
        <end position="66"/>
    </location>
</feature>
<keyword evidence="8" id="KW-1185">Reference proteome</keyword>
<name>A0A1V2HZI9_9ACTN</name>
<dbReference type="SUPFAM" id="SSF103473">
    <property type="entry name" value="MFS general substrate transporter"/>
    <property type="match status" value="1"/>
</dbReference>
<evidence type="ECO:0000313" key="8">
    <source>
        <dbReference type="Proteomes" id="UP000188929"/>
    </source>
</evidence>
<dbReference type="InterPro" id="IPR053160">
    <property type="entry name" value="MFS_DHA3_Transporter"/>
</dbReference>
<dbReference type="GO" id="GO:0022857">
    <property type="term" value="F:transmembrane transporter activity"/>
    <property type="evidence" value="ECO:0007669"/>
    <property type="project" value="InterPro"/>
</dbReference>
<dbReference type="PANTHER" id="PTHR23530:SF1">
    <property type="entry name" value="PERMEASE, MAJOR FACILITATOR SUPERFAMILY-RELATED"/>
    <property type="match status" value="1"/>
</dbReference>
<dbReference type="CDD" id="cd06174">
    <property type="entry name" value="MFS"/>
    <property type="match status" value="1"/>
</dbReference>
<feature type="transmembrane region" description="Helical" evidence="5">
    <location>
        <begin position="309"/>
        <end position="333"/>
    </location>
</feature>
<feature type="transmembrane region" description="Helical" evidence="5">
    <location>
        <begin position="143"/>
        <end position="161"/>
    </location>
</feature>
<gene>
    <name evidence="7" type="ORF">BL253_36560</name>
</gene>
<dbReference type="Pfam" id="PF07690">
    <property type="entry name" value="MFS_1"/>
    <property type="match status" value="1"/>
</dbReference>
<sequence length="458" mass="47722">MNFPRPRTTRNARLFLFAALSNTLLQQGIFVLYLLHRGLSTLEVSLLQTMIYLSISLSSVPVGFFIDRVGARAAAGLGQLIISAVLIGQVLAPPSLVFFLLLFLIHGVGLAIKLNSELVILYEAAAQSSEDAAVAFPVLRSRFTAVSAATVSVAIVIGGLLQPVSWTLVYVISGIATGLAGILATVLLPGPAKAPTSQDEERAAASTKVIDSRWTALRAMGGSWALLLIVSSLLHGTLTPFLIFSQDILATQSLPTPAIAVTMAAVYTLGALAPLLAPRVMRRFSTAALASSTLTILAVGLLLTSSGIGGVTVVVVLVAASLPEVTAISLDFAIQDRIPSDYRGAITGVAGFFESLAIAGSYLIFGALTEAFGSSSSAGVFAVVPVAALVLFAVSRLLGRRRRDALEPDGQFDEPVHHSGAVPTQLRGIDGEAETSCAVEDRAKGVLRDHPGVSDAQA</sequence>
<dbReference type="Proteomes" id="UP000188929">
    <property type="component" value="Unassembled WGS sequence"/>
</dbReference>
<feature type="transmembrane region" description="Helical" evidence="5">
    <location>
        <begin position="167"/>
        <end position="188"/>
    </location>
</feature>
<dbReference type="AlphaFoldDB" id="A0A1V2HZI9"/>
<feature type="domain" description="Major facilitator superfamily (MFS) profile" evidence="6">
    <location>
        <begin position="7"/>
        <end position="403"/>
    </location>
</feature>
<feature type="transmembrane region" description="Helical" evidence="5">
    <location>
        <begin position="73"/>
        <end position="92"/>
    </location>
</feature>
<evidence type="ECO:0000259" key="6">
    <source>
        <dbReference type="PROSITE" id="PS50850"/>
    </source>
</evidence>
<organism evidence="7 8">
    <name type="scientific">Pseudofrankia asymbiotica</name>
    <dbReference type="NCBI Taxonomy" id="1834516"/>
    <lineage>
        <taxon>Bacteria</taxon>
        <taxon>Bacillati</taxon>
        <taxon>Actinomycetota</taxon>
        <taxon>Actinomycetes</taxon>
        <taxon>Frankiales</taxon>
        <taxon>Frankiaceae</taxon>
        <taxon>Pseudofrankia</taxon>
    </lineage>
</organism>
<dbReference type="STRING" id="1834516.BL253_36560"/>
<feature type="transmembrane region" description="Helical" evidence="5">
    <location>
        <begin position="284"/>
        <end position="303"/>
    </location>
</feature>